<evidence type="ECO:0000256" key="3">
    <source>
        <dbReference type="ARBA" id="ARBA00022833"/>
    </source>
</evidence>
<sequence length="173" mass="19714">MGSPLFGTSNLILLTLHNLLSGFVKHLFAMLFSCVHLLWSACPSGHTFDDSEVEHHRRPSPSLVPVPVHFIIESIKEKLPVKEYNCLLERLGAHKNDRMCVVCLMCMKASDEVRELGSCCHVYHRKCLDSWIDQGQITCPLCRSKLLSDQGEQIECEGDPWRRDMMITLFAED</sequence>
<accession>A0ABC8R7Y6</accession>
<keyword evidence="3" id="KW-0862">Zinc</keyword>
<protein>
    <recommendedName>
        <fullName evidence="5">RING-type domain-containing protein</fullName>
    </recommendedName>
</protein>
<dbReference type="PROSITE" id="PS50089">
    <property type="entry name" value="ZF_RING_2"/>
    <property type="match status" value="1"/>
</dbReference>
<dbReference type="SMART" id="SM00184">
    <property type="entry name" value="RING"/>
    <property type="match status" value="1"/>
</dbReference>
<dbReference type="AlphaFoldDB" id="A0ABC8R7Y6"/>
<evidence type="ECO:0000256" key="4">
    <source>
        <dbReference type="PROSITE-ProRule" id="PRU00175"/>
    </source>
</evidence>
<reference evidence="6 7" key="1">
    <citation type="submission" date="2024-02" db="EMBL/GenBank/DDBJ databases">
        <authorList>
            <person name="Vignale AGUSTIN F."/>
            <person name="Sosa J E."/>
            <person name="Modenutti C."/>
        </authorList>
    </citation>
    <scope>NUCLEOTIDE SEQUENCE [LARGE SCALE GENOMIC DNA]</scope>
</reference>
<dbReference type="Pfam" id="PF13639">
    <property type="entry name" value="zf-RING_2"/>
    <property type="match status" value="1"/>
</dbReference>
<dbReference type="PANTHER" id="PTHR45969:SF81">
    <property type="entry name" value="OS08G0157400 PROTEIN"/>
    <property type="match status" value="1"/>
</dbReference>
<dbReference type="InterPro" id="IPR001841">
    <property type="entry name" value="Znf_RING"/>
</dbReference>
<proteinExistence type="predicted"/>
<evidence type="ECO:0000256" key="1">
    <source>
        <dbReference type="ARBA" id="ARBA00022723"/>
    </source>
</evidence>
<evidence type="ECO:0000313" key="7">
    <source>
        <dbReference type="Proteomes" id="UP001642360"/>
    </source>
</evidence>
<keyword evidence="7" id="KW-1185">Reference proteome</keyword>
<evidence type="ECO:0000313" key="6">
    <source>
        <dbReference type="EMBL" id="CAK9139044.1"/>
    </source>
</evidence>
<dbReference type="SUPFAM" id="SSF57850">
    <property type="entry name" value="RING/U-box"/>
    <property type="match status" value="1"/>
</dbReference>
<dbReference type="InterPro" id="IPR013083">
    <property type="entry name" value="Znf_RING/FYVE/PHD"/>
</dbReference>
<name>A0ABC8R7Y6_9AQUA</name>
<comment type="caution">
    <text evidence="6">The sequence shown here is derived from an EMBL/GenBank/DDBJ whole genome shotgun (WGS) entry which is preliminary data.</text>
</comment>
<feature type="domain" description="RING-type" evidence="5">
    <location>
        <begin position="100"/>
        <end position="143"/>
    </location>
</feature>
<dbReference type="GO" id="GO:0008270">
    <property type="term" value="F:zinc ion binding"/>
    <property type="evidence" value="ECO:0007669"/>
    <property type="project" value="UniProtKB-KW"/>
</dbReference>
<gene>
    <name evidence="6" type="ORF">ILEXP_LOCUS6398</name>
</gene>
<evidence type="ECO:0000259" key="5">
    <source>
        <dbReference type="PROSITE" id="PS50089"/>
    </source>
</evidence>
<keyword evidence="2 4" id="KW-0863">Zinc-finger</keyword>
<dbReference type="PANTHER" id="PTHR45969">
    <property type="entry name" value="RING ZINC FINGER PROTEIN-RELATED"/>
    <property type="match status" value="1"/>
</dbReference>
<organism evidence="6 7">
    <name type="scientific">Ilex paraguariensis</name>
    <name type="common">yerba mate</name>
    <dbReference type="NCBI Taxonomy" id="185542"/>
    <lineage>
        <taxon>Eukaryota</taxon>
        <taxon>Viridiplantae</taxon>
        <taxon>Streptophyta</taxon>
        <taxon>Embryophyta</taxon>
        <taxon>Tracheophyta</taxon>
        <taxon>Spermatophyta</taxon>
        <taxon>Magnoliopsida</taxon>
        <taxon>eudicotyledons</taxon>
        <taxon>Gunneridae</taxon>
        <taxon>Pentapetalae</taxon>
        <taxon>asterids</taxon>
        <taxon>campanulids</taxon>
        <taxon>Aquifoliales</taxon>
        <taxon>Aquifoliaceae</taxon>
        <taxon>Ilex</taxon>
    </lineage>
</organism>
<evidence type="ECO:0000256" key="2">
    <source>
        <dbReference type="ARBA" id="ARBA00022771"/>
    </source>
</evidence>
<dbReference type="EMBL" id="CAUOFW020000929">
    <property type="protein sequence ID" value="CAK9139044.1"/>
    <property type="molecule type" value="Genomic_DNA"/>
</dbReference>
<keyword evidence="1" id="KW-0479">Metal-binding</keyword>
<dbReference type="Gene3D" id="3.30.40.10">
    <property type="entry name" value="Zinc/RING finger domain, C3HC4 (zinc finger)"/>
    <property type="match status" value="1"/>
</dbReference>
<dbReference type="Proteomes" id="UP001642360">
    <property type="component" value="Unassembled WGS sequence"/>
</dbReference>